<dbReference type="AlphaFoldDB" id="A0A2V4ARH3"/>
<protein>
    <submittedName>
        <fullName evidence="4">Fatty acid hydroxylase</fullName>
    </submittedName>
</protein>
<feature type="transmembrane region" description="Helical" evidence="2">
    <location>
        <begin position="30"/>
        <end position="46"/>
    </location>
</feature>
<dbReference type="GO" id="GO:0016491">
    <property type="term" value="F:oxidoreductase activity"/>
    <property type="evidence" value="ECO:0007669"/>
    <property type="project" value="InterPro"/>
</dbReference>
<gene>
    <name evidence="4" type="ORF">BAY60_22690</name>
</gene>
<accession>A0A2V4ARH3</accession>
<keyword evidence="5" id="KW-1185">Reference proteome</keyword>
<organism evidence="4 5">
    <name type="scientific">Prauserella muralis</name>
    <dbReference type="NCBI Taxonomy" id="588067"/>
    <lineage>
        <taxon>Bacteria</taxon>
        <taxon>Bacillati</taxon>
        <taxon>Actinomycetota</taxon>
        <taxon>Actinomycetes</taxon>
        <taxon>Pseudonocardiales</taxon>
        <taxon>Pseudonocardiaceae</taxon>
        <taxon>Prauserella</taxon>
    </lineage>
</organism>
<sequence length="231" mass="26188">MRADEATLARRTALPLSGAWREFWRHPSPWLIGATLLTAVVARLLTGEWRLGDALLPLGMLAVFPFVEWVVHVCVLHWRPRSIAGLRLDPLLARKHREHHADPRDVPLVFIPWQVLLWLLPALLAVAALAFPRLGLGLTFFVTISAIGLGYEWTHYLVHSDYRPRTRLYRAVWRNHRLHHYKNEHYWFTVTTAGTADRVLRTYPDPGSVPTSPTAKNLHQSAGSNAAGSAQ</sequence>
<reference evidence="4 5" key="1">
    <citation type="submission" date="2016-07" db="EMBL/GenBank/DDBJ databases">
        <title>Draft genome sequence of Prauserella muralis DSM 45305, isolated from a mould-covered wall in an indoor environment.</title>
        <authorList>
            <person name="Ruckert C."/>
            <person name="Albersmeier A."/>
            <person name="Jiang C.-L."/>
            <person name="Jiang Y."/>
            <person name="Kalinowski J."/>
            <person name="Schneider O."/>
            <person name="Winkler A."/>
            <person name="Zotchev S.B."/>
        </authorList>
    </citation>
    <scope>NUCLEOTIDE SEQUENCE [LARGE SCALE GENOMIC DNA]</scope>
    <source>
        <strain evidence="4 5">DSM 45305</strain>
    </source>
</reference>
<feature type="transmembrane region" description="Helical" evidence="2">
    <location>
        <begin position="58"/>
        <end position="78"/>
    </location>
</feature>
<dbReference type="Proteomes" id="UP000249915">
    <property type="component" value="Unassembled WGS sequence"/>
</dbReference>
<evidence type="ECO:0000313" key="4">
    <source>
        <dbReference type="EMBL" id="PXY22969.1"/>
    </source>
</evidence>
<feature type="compositionally biased region" description="Low complexity" evidence="1">
    <location>
        <begin position="221"/>
        <end position="231"/>
    </location>
</feature>
<evidence type="ECO:0000256" key="1">
    <source>
        <dbReference type="SAM" id="MobiDB-lite"/>
    </source>
</evidence>
<feature type="transmembrane region" description="Helical" evidence="2">
    <location>
        <begin position="137"/>
        <end position="158"/>
    </location>
</feature>
<dbReference type="GO" id="GO:0005506">
    <property type="term" value="F:iron ion binding"/>
    <property type="evidence" value="ECO:0007669"/>
    <property type="project" value="InterPro"/>
</dbReference>
<dbReference type="EMBL" id="MASW01000005">
    <property type="protein sequence ID" value="PXY22969.1"/>
    <property type="molecule type" value="Genomic_DNA"/>
</dbReference>
<feature type="transmembrane region" description="Helical" evidence="2">
    <location>
        <begin position="106"/>
        <end position="131"/>
    </location>
</feature>
<feature type="compositionally biased region" description="Polar residues" evidence="1">
    <location>
        <begin position="209"/>
        <end position="220"/>
    </location>
</feature>
<dbReference type="Pfam" id="PF04116">
    <property type="entry name" value="FA_hydroxylase"/>
    <property type="match status" value="1"/>
</dbReference>
<proteinExistence type="predicted"/>
<name>A0A2V4ARH3_9PSEU</name>
<dbReference type="InterPro" id="IPR006694">
    <property type="entry name" value="Fatty_acid_hydroxylase"/>
</dbReference>
<feature type="region of interest" description="Disordered" evidence="1">
    <location>
        <begin position="203"/>
        <end position="231"/>
    </location>
</feature>
<keyword evidence="2" id="KW-1133">Transmembrane helix</keyword>
<keyword evidence="2" id="KW-0472">Membrane</keyword>
<evidence type="ECO:0000313" key="5">
    <source>
        <dbReference type="Proteomes" id="UP000249915"/>
    </source>
</evidence>
<evidence type="ECO:0000256" key="2">
    <source>
        <dbReference type="SAM" id="Phobius"/>
    </source>
</evidence>
<comment type="caution">
    <text evidence="4">The sequence shown here is derived from an EMBL/GenBank/DDBJ whole genome shotgun (WGS) entry which is preliminary data.</text>
</comment>
<keyword evidence="2" id="KW-0812">Transmembrane</keyword>
<feature type="domain" description="Fatty acid hydroxylase" evidence="3">
    <location>
        <begin position="60"/>
        <end position="202"/>
    </location>
</feature>
<dbReference type="GO" id="GO:0008610">
    <property type="term" value="P:lipid biosynthetic process"/>
    <property type="evidence" value="ECO:0007669"/>
    <property type="project" value="InterPro"/>
</dbReference>
<evidence type="ECO:0000259" key="3">
    <source>
        <dbReference type="Pfam" id="PF04116"/>
    </source>
</evidence>